<sequence length="423" mass="47952">MFSSRVKKIMEITKNLQNTGALPTDVDTQTNTPENEIEIIEAESSDDENQINSPGRNYLTSGDEFSDFGSDDSIIDKDYYPSSSDSDENPHNLFDDTIEGSAAEADDFDSNTADENEANDTTDDENGNMPHVGLDTNNWQDIVEGQYIPNKTHKYGVKLYKLCAVDGYTVQVIIYTGKNEKVEGQQHSETMVLELLKSVEAKEGHYLFADNFYSSLPLAKKLYEEKIVYCGTLRANRKGIPKSFQKKLKKGETYGQQNGCVKIIKWVDKRPVLMLTTNPTHISTVEATGKKSRKGEDIVKPKCVTDYNKAKKGVDYSDQMSSYHSVLRRGLKWYRKVMNEFLFGTCIVNAWIIFNRISKNKMSITEFRKTLAEQLRDPPTVVSEPTTQNQLAQEEKKGRFVEDAIKTFGQLYPAVKQIRKSPK</sequence>
<dbReference type="OrthoDB" id="5876240at2759"/>
<comment type="caution">
    <text evidence="3">The sequence shown here is derived from an EMBL/GenBank/DDBJ whole genome shotgun (WGS) entry which is preliminary data.</text>
</comment>
<dbReference type="InterPro" id="IPR029526">
    <property type="entry name" value="PGBD"/>
</dbReference>
<reference evidence="3" key="1">
    <citation type="submission" date="2022-03" db="EMBL/GenBank/DDBJ databases">
        <authorList>
            <person name="Sayadi A."/>
        </authorList>
    </citation>
    <scope>NUCLEOTIDE SEQUENCE</scope>
</reference>
<dbReference type="PANTHER" id="PTHR46599">
    <property type="entry name" value="PIGGYBAC TRANSPOSABLE ELEMENT-DERIVED PROTEIN 4"/>
    <property type="match status" value="1"/>
</dbReference>
<feature type="compositionally biased region" description="Polar residues" evidence="1">
    <location>
        <begin position="50"/>
        <end position="60"/>
    </location>
</feature>
<feature type="compositionally biased region" description="Acidic residues" evidence="1">
    <location>
        <begin position="104"/>
        <end position="126"/>
    </location>
</feature>
<evidence type="ECO:0000256" key="1">
    <source>
        <dbReference type="SAM" id="MobiDB-lite"/>
    </source>
</evidence>
<evidence type="ECO:0000313" key="3">
    <source>
        <dbReference type="EMBL" id="CAH2000005.1"/>
    </source>
</evidence>
<feature type="region of interest" description="Disordered" evidence="1">
    <location>
        <begin position="40"/>
        <end position="136"/>
    </location>
</feature>
<evidence type="ECO:0000259" key="2">
    <source>
        <dbReference type="Pfam" id="PF13843"/>
    </source>
</evidence>
<evidence type="ECO:0000313" key="4">
    <source>
        <dbReference type="Proteomes" id="UP001152888"/>
    </source>
</evidence>
<accession>A0A9P0PZL8</accession>
<gene>
    <name evidence="3" type="ORF">ACAOBT_LOCUS25292</name>
</gene>
<feature type="compositionally biased region" description="Acidic residues" evidence="1">
    <location>
        <begin position="40"/>
        <end position="49"/>
    </location>
</feature>
<dbReference type="EMBL" id="CAKOFQ010007386">
    <property type="protein sequence ID" value="CAH2000005.1"/>
    <property type="molecule type" value="Genomic_DNA"/>
</dbReference>
<dbReference type="Proteomes" id="UP001152888">
    <property type="component" value="Unassembled WGS sequence"/>
</dbReference>
<dbReference type="Pfam" id="PF13843">
    <property type="entry name" value="DDE_Tnp_1_7"/>
    <property type="match status" value="1"/>
</dbReference>
<name>A0A9P0PZL8_ACAOB</name>
<dbReference type="AlphaFoldDB" id="A0A9P0PZL8"/>
<keyword evidence="4" id="KW-1185">Reference proteome</keyword>
<proteinExistence type="predicted"/>
<dbReference type="PANTHER" id="PTHR46599:SF3">
    <property type="entry name" value="PIGGYBAC TRANSPOSABLE ELEMENT-DERIVED PROTEIN 4"/>
    <property type="match status" value="1"/>
</dbReference>
<feature type="domain" description="PiggyBac transposable element-derived protein" evidence="2">
    <location>
        <begin position="145"/>
        <end position="351"/>
    </location>
</feature>
<organism evidence="3 4">
    <name type="scientific">Acanthoscelides obtectus</name>
    <name type="common">Bean weevil</name>
    <name type="synonym">Bruchus obtectus</name>
    <dbReference type="NCBI Taxonomy" id="200917"/>
    <lineage>
        <taxon>Eukaryota</taxon>
        <taxon>Metazoa</taxon>
        <taxon>Ecdysozoa</taxon>
        <taxon>Arthropoda</taxon>
        <taxon>Hexapoda</taxon>
        <taxon>Insecta</taxon>
        <taxon>Pterygota</taxon>
        <taxon>Neoptera</taxon>
        <taxon>Endopterygota</taxon>
        <taxon>Coleoptera</taxon>
        <taxon>Polyphaga</taxon>
        <taxon>Cucujiformia</taxon>
        <taxon>Chrysomeloidea</taxon>
        <taxon>Chrysomelidae</taxon>
        <taxon>Bruchinae</taxon>
        <taxon>Bruchini</taxon>
        <taxon>Acanthoscelides</taxon>
    </lineage>
</organism>
<protein>
    <recommendedName>
        <fullName evidence="2">PiggyBac transposable element-derived protein domain-containing protein</fullName>
    </recommendedName>
</protein>